<gene>
    <name evidence="4" type="ordered locus">Glov_0178</name>
</gene>
<evidence type="ECO:0000313" key="4">
    <source>
        <dbReference type="EMBL" id="ACD93912.1"/>
    </source>
</evidence>
<evidence type="ECO:0000256" key="2">
    <source>
        <dbReference type="ARBA" id="ARBA00023163"/>
    </source>
</evidence>
<dbReference type="SUPFAM" id="SSF46689">
    <property type="entry name" value="Homeodomain-like"/>
    <property type="match status" value="2"/>
</dbReference>
<dbReference type="Pfam" id="PF12833">
    <property type="entry name" value="HTH_18"/>
    <property type="match status" value="1"/>
</dbReference>
<dbReference type="PROSITE" id="PS01124">
    <property type="entry name" value="HTH_ARAC_FAMILY_2"/>
    <property type="match status" value="1"/>
</dbReference>
<dbReference type="HOGENOM" id="CLU_000445_100_2_7"/>
<dbReference type="InterPro" id="IPR009594">
    <property type="entry name" value="Tscrpt_reg_HTH_AraC_N"/>
</dbReference>
<proteinExistence type="predicted"/>
<organism evidence="4 5">
    <name type="scientific">Trichlorobacter lovleyi (strain ATCC BAA-1151 / DSM 17278 / SZ)</name>
    <name type="common">Geobacter lovleyi</name>
    <dbReference type="NCBI Taxonomy" id="398767"/>
    <lineage>
        <taxon>Bacteria</taxon>
        <taxon>Pseudomonadati</taxon>
        <taxon>Thermodesulfobacteriota</taxon>
        <taxon>Desulfuromonadia</taxon>
        <taxon>Geobacterales</taxon>
        <taxon>Geobacteraceae</taxon>
        <taxon>Trichlorobacter</taxon>
    </lineage>
</organism>
<protein>
    <submittedName>
        <fullName evidence="4">Transcriptional regulator, AraC family</fullName>
    </submittedName>
</protein>
<dbReference type="EMBL" id="CP001089">
    <property type="protein sequence ID" value="ACD93912.1"/>
    <property type="molecule type" value="Genomic_DNA"/>
</dbReference>
<dbReference type="InterPro" id="IPR018060">
    <property type="entry name" value="HTH_AraC"/>
</dbReference>
<dbReference type="SMART" id="SM00342">
    <property type="entry name" value="HTH_ARAC"/>
    <property type="match status" value="1"/>
</dbReference>
<evidence type="ECO:0000256" key="1">
    <source>
        <dbReference type="ARBA" id="ARBA00023015"/>
    </source>
</evidence>
<evidence type="ECO:0000259" key="3">
    <source>
        <dbReference type="PROSITE" id="PS01124"/>
    </source>
</evidence>
<sequence length="311" mass="34241">MTRVSESQRENRLVELIDFLATGEGLSPSILEGVQFMRSDKYTPPIPIIYEPCIVIVGQGRKIGYLGDQVYTYDPYNYLVLSVPLPFVCETKASPEEPLLAVSIRVDPATLGELLMEMDDDTSMSGTVPRGIYSTPLTGELIDATVRLLECLRSPIDSRILGPQIMREIIYRVLCGEQGGALQAVAARHSRLSQIARVLRRIHTAYQQEMNIEALAGEASMSVSTFHHNFKAVTSVSPLQYLKSIRLHKARMLMVQDGLTASSASGKVGYESASQFSREFKRFFGNSPADEAIKLRALGPASLHSVSNTGN</sequence>
<dbReference type="eggNOG" id="COG2207">
    <property type="taxonomic scope" value="Bacteria"/>
</dbReference>
<dbReference type="AlphaFoldDB" id="B3EA84"/>
<evidence type="ECO:0000313" key="5">
    <source>
        <dbReference type="Proteomes" id="UP000002420"/>
    </source>
</evidence>
<accession>B3EA84</accession>
<dbReference type="OrthoDB" id="9802263at2"/>
<dbReference type="InterPro" id="IPR009057">
    <property type="entry name" value="Homeodomain-like_sf"/>
</dbReference>
<name>B3EA84_TRIL1</name>
<dbReference type="Proteomes" id="UP000002420">
    <property type="component" value="Chromosome"/>
</dbReference>
<dbReference type="RefSeq" id="WP_012468270.1">
    <property type="nucleotide sequence ID" value="NC_010814.1"/>
</dbReference>
<reference evidence="4 5" key="1">
    <citation type="submission" date="2008-05" db="EMBL/GenBank/DDBJ databases">
        <title>Complete sequence of chromosome of Geobacter lovleyi SZ.</title>
        <authorList>
            <consortium name="US DOE Joint Genome Institute"/>
            <person name="Lucas S."/>
            <person name="Copeland A."/>
            <person name="Lapidus A."/>
            <person name="Glavina del Rio T."/>
            <person name="Dalin E."/>
            <person name="Tice H."/>
            <person name="Bruce D."/>
            <person name="Goodwin L."/>
            <person name="Pitluck S."/>
            <person name="Chertkov O."/>
            <person name="Meincke L."/>
            <person name="Brettin T."/>
            <person name="Detter J.C."/>
            <person name="Han C."/>
            <person name="Tapia R."/>
            <person name="Kuske C.R."/>
            <person name="Schmutz J."/>
            <person name="Larimer F."/>
            <person name="Land M."/>
            <person name="Hauser L."/>
            <person name="Kyrpides N."/>
            <person name="Mikhailova N."/>
            <person name="Sung Y."/>
            <person name="Fletcher K.E."/>
            <person name="Ritalahti K.M."/>
            <person name="Loeffler F.E."/>
            <person name="Richardson P."/>
        </authorList>
    </citation>
    <scope>NUCLEOTIDE SEQUENCE [LARGE SCALE GENOMIC DNA]</scope>
    <source>
        <strain evidence="5">ATCC BAA-1151 / DSM 17278 / SZ</strain>
    </source>
</reference>
<dbReference type="Pfam" id="PF06719">
    <property type="entry name" value="AraC_N"/>
    <property type="match status" value="1"/>
</dbReference>
<dbReference type="PANTHER" id="PTHR43436:SF2">
    <property type="entry name" value="ARAC_XYLS FAMILY TRANSCRIPTIONAL REGULATOR"/>
    <property type="match status" value="1"/>
</dbReference>
<dbReference type="STRING" id="398767.Glov_0178"/>
<keyword evidence="2" id="KW-0804">Transcription</keyword>
<feature type="domain" description="HTH araC/xylS-type" evidence="3">
    <location>
        <begin position="196"/>
        <end position="294"/>
    </location>
</feature>
<dbReference type="KEGG" id="glo:Glov_0178"/>
<dbReference type="GO" id="GO:0043565">
    <property type="term" value="F:sequence-specific DNA binding"/>
    <property type="evidence" value="ECO:0007669"/>
    <property type="project" value="InterPro"/>
</dbReference>
<dbReference type="Gene3D" id="1.10.10.60">
    <property type="entry name" value="Homeodomain-like"/>
    <property type="match status" value="2"/>
</dbReference>
<keyword evidence="1" id="KW-0805">Transcription regulation</keyword>
<keyword evidence="5" id="KW-1185">Reference proteome</keyword>
<dbReference type="GO" id="GO:0003700">
    <property type="term" value="F:DNA-binding transcription factor activity"/>
    <property type="evidence" value="ECO:0007669"/>
    <property type="project" value="InterPro"/>
</dbReference>
<dbReference type="PANTHER" id="PTHR43436">
    <property type="entry name" value="ARAC-FAMILY TRANSCRIPTIONAL REGULATOR"/>
    <property type="match status" value="1"/>
</dbReference>